<evidence type="ECO:0000313" key="5">
    <source>
        <dbReference type="Proteomes" id="UP000549394"/>
    </source>
</evidence>
<sequence length="297" mass="33984">MNGKLGNSLLLWQNHPCVVIGRHQNPWLECDISYLERNKIPIARRKSGGGAVYHDLGNLNCTFYTSRKEYDRPKNLKLICSAVQDMWPDLDIYPTDRDDIEMFGYKVSGTASKLDREHAYHHLTLLVNADLLNMSMALKNKINIESKSTKSIRSQVTNLTCSMAPSLNMESIIDCISRKVSPQSKVEIIDPNEVEGVKYEREKIKSWNWIYGFSPAFTIVKDFNTSLGLHHLTIKVVKGKISDFKLLHKEINYPFLNEILIGSDFRPDVIEQTLEKFIGHELCELIIGYITGSYDDL</sequence>
<dbReference type="InterPro" id="IPR004562">
    <property type="entry name" value="LipoylTrfase_LipoateP_Ligase"/>
</dbReference>
<evidence type="ECO:0000256" key="1">
    <source>
        <dbReference type="ARBA" id="ARBA00005085"/>
    </source>
</evidence>
<dbReference type="Pfam" id="PF21948">
    <property type="entry name" value="LplA-B_cat"/>
    <property type="match status" value="1"/>
</dbReference>
<reference evidence="4 5" key="1">
    <citation type="submission" date="2020-08" db="EMBL/GenBank/DDBJ databases">
        <authorList>
            <person name="Hejnol A."/>
        </authorList>
    </citation>
    <scope>NUCLEOTIDE SEQUENCE [LARGE SCALE GENOMIC DNA]</scope>
</reference>
<dbReference type="GO" id="GO:0017118">
    <property type="term" value="F:lipoyltransferase activity"/>
    <property type="evidence" value="ECO:0007669"/>
    <property type="project" value="TreeGrafter"/>
</dbReference>
<dbReference type="GO" id="GO:0009249">
    <property type="term" value="P:protein lipoylation"/>
    <property type="evidence" value="ECO:0007669"/>
    <property type="project" value="InterPro"/>
</dbReference>
<dbReference type="Proteomes" id="UP000549394">
    <property type="component" value="Unassembled WGS sequence"/>
</dbReference>
<feature type="domain" description="BPL/LPL catalytic" evidence="3">
    <location>
        <begin position="3"/>
        <end position="168"/>
    </location>
</feature>
<comment type="pathway">
    <text evidence="1">Protein modification; protein lipoylation via exogenous pathway; protein N(6)-(lipoyl)lysine from lipoate: step 2/2.</text>
</comment>
<comment type="caution">
    <text evidence="4">The sequence shown here is derived from an EMBL/GenBank/DDBJ whole genome shotgun (WGS) entry which is preliminary data.</text>
</comment>
<dbReference type="NCBIfam" id="TIGR00545">
    <property type="entry name" value="lipoyltrans"/>
    <property type="match status" value="1"/>
</dbReference>
<dbReference type="Gene3D" id="3.30.390.50">
    <property type="entry name" value="CO dehydrogenase flavoprotein, C-terminal domain"/>
    <property type="match status" value="1"/>
</dbReference>
<protein>
    <recommendedName>
        <fullName evidence="3">BPL/LPL catalytic domain-containing protein</fullName>
    </recommendedName>
</protein>
<dbReference type="InterPro" id="IPR004143">
    <property type="entry name" value="BPL_LPL_catalytic"/>
</dbReference>
<evidence type="ECO:0000259" key="3">
    <source>
        <dbReference type="PROSITE" id="PS51733"/>
    </source>
</evidence>
<dbReference type="SUPFAM" id="SSF55681">
    <property type="entry name" value="Class II aaRS and biotin synthetases"/>
    <property type="match status" value="1"/>
</dbReference>
<dbReference type="UniPathway" id="UPA00537">
    <property type="reaction ID" value="UER00595"/>
</dbReference>
<dbReference type="InterPro" id="IPR045864">
    <property type="entry name" value="aa-tRNA-synth_II/BPL/LPL"/>
</dbReference>
<comment type="similarity">
    <text evidence="2">Belongs to the LplA family.</text>
</comment>
<dbReference type="AlphaFoldDB" id="A0A7I8V4A1"/>
<dbReference type="Gene3D" id="3.30.930.10">
    <property type="entry name" value="Bira Bifunctional Protein, Domain 2"/>
    <property type="match status" value="1"/>
</dbReference>
<keyword evidence="5" id="KW-1185">Reference proteome</keyword>
<dbReference type="OrthoDB" id="201621at2759"/>
<dbReference type="PANTHER" id="PTHR12561:SF3">
    <property type="entry name" value="LIPOYLTRANSFERASE 1, MITOCHONDRIAL"/>
    <property type="match status" value="1"/>
</dbReference>
<organism evidence="4 5">
    <name type="scientific">Dimorphilus gyrociliatus</name>
    <dbReference type="NCBI Taxonomy" id="2664684"/>
    <lineage>
        <taxon>Eukaryota</taxon>
        <taxon>Metazoa</taxon>
        <taxon>Spiralia</taxon>
        <taxon>Lophotrochozoa</taxon>
        <taxon>Annelida</taxon>
        <taxon>Polychaeta</taxon>
        <taxon>Polychaeta incertae sedis</taxon>
        <taxon>Dinophilidae</taxon>
        <taxon>Dimorphilus</taxon>
    </lineage>
</organism>
<dbReference type="GO" id="GO:0005739">
    <property type="term" value="C:mitochondrion"/>
    <property type="evidence" value="ECO:0007669"/>
    <property type="project" value="TreeGrafter"/>
</dbReference>
<name>A0A7I8V4A1_9ANNE</name>
<proteinExistence type="inferred from homology"/>
<dbReference type="EMBL" id="CAJFCJ010000001">
    <property type="protein sequence ID" value="CAD5110933.1"/>
    <property type="molecule type" value="Genomic_DNA"/>
</dbReference>
<gene>
    <name evidence="4" type="ORF">DGYR_LOCUS287</name>
</gene>
<dbReference type="PROSITE" id="PS51733">
    <property type="entry name" value="BPL_LPL_CATALYTIC"/>
    <property type="match status" value="1"/>
</dbReference>
<dbReference type="CDD" id="cd16443">
    <property type="entry name" value="LplA"/>
    <property type="match status" value="1"/>
</dbReference>
<accession>A0A7I8V4A1</accession>
<evidence type="ECO:0000313" key="4">
    <source>
        <dbReference type="EMBL" id="CAD5110933.1"/>
    </source>
</evidence>
<dbReference type="PANTHER" id="PTHR12561">
    <property type="entry name" value="LIPOATE-PROTEIN LIGASE"/>
    <property type="match status" value="1"/>
</dbReference>
<evidence type="ECO:0000256" key="2">
    <source>
        <dbReference type="ARBA" id="ARBA00008242"/>
    </source>
</evidence>